<protein>
    <submittedName>
        <fullName evidence="4">Unannotated protein</fullName>
    </submittedName>
</protein>
<evidence type="ECO:0000256" key="2">
    <source>
        <dbReference type="ARBA" id="ARBA00023315"/>
    </source>
</evidence>
<organism evidence="4">
    <name type="scientific">freshwater metagenome</name>
    <dbReference type="NCBI Taxonomy" id="449393"/>
    <lineage>
        <taxon>unclassified sequences</taxon>
        <taxon>metagenomes</taxon>
        <taxon>ecological metagenomes</taxon>
    </lineage>
</organism>
<dbReference type="CDD" id="cd04301">
    <property type="entry name" value="NAT_SF"/>
    <property type="match status" value="1"/>
</dbReference>
<dbReference type="Pfam" id="PF00583">
    <property type="entry name" value="Acetyltransf_1"/>
    <property type="match status" value="1"/>
</dbReference>
<dbReference type="PANTHER" id="PTHR43877:SF2">
    <property type="entry name" value="AMINOALKYLPHOSPHONATE N-ACETYLTRANSFERASE-RELATED"/>
    <property type="match status" value="1"/>
</dbReference>
<evidence type="ECO:0000313" key="4">
    <source>
        <dbReference type="EMBL" id="CAB4604851.1"/>
    </source>
</evidence>
<gene>
    <name evidence="4" type="ORF">UFOPK1835_00692</name>
</gene>
<dbReference type="PROSITE" id="PS51186">
    <property type="entry name" value="GNAT"/>
    <property type="match status" value="1"/>
</dbReference>
<dbReference type="InterPro" id="IPR016181">
    <property type="entry name" value="Acyl_CoA_acyltransferase"/>
</dbReference>
<evidence type="ECO:0000259" key="3">
    <source>
        <dbReference type="PROSITE" id="PS51186"/>
    </source>
</evidence>
<dbReference type="GO" id="GO:0016747">
    <property type="term" value="F:acyltransferase activity, transferring groups other than amino-acyl groups"/>
    <property type="evidence" value="ECO:0007669"/>
    <property type="project" value="InterPro"/>
</dbReference>
<evidence type="ECO:0000256" key="1">
    <source>
        <dbReference type="ARBA" id="ARBA00022679"/>
    </source>
</evidence>
<keyword evidence="1" id="KW-0808">Transferase</keyword>
<reference evidence="4" key="1">
    <citation type="submission" date="2020-05" db="EMBL/GenBank/DDBJ databases">
        <authorList>
            <person name="Chiriac C."/>
            <person name="Salcher M."/>
            <person name="Ghai R."/>
            <person name="Kavagutti S V."/>
        </authorList>
    </citation>
    <scope>NUCLEOTIDE SEQUENCE</scope>
</reference>
<dbReference type="Gene3D" id="3.40.630.30">
    <property type="match status" value="1"/>
</dbReference>
<dbReference type="InterPro" id="IPR050832">
    <property type="entry name" value="Bact_Acetyltransf"/>
</dbReference>
<sequence length="240" mass="26376">MRRPNTITGGADRLRVRPWKGDPSIAFLSPSPGQTPTIRGLQRALDDIRSAGFAAVLTPAMTSAEQSPFLDIGFVVHERLHLLSHPVRNIPGPRVAGIHLRRGRNSDVVEVLDVDGRAFDSFWKFDQTSLLDARIATPHSRFRVATLRHRIVGYHITGRAGTVGYLQRLAVDPAVHGRGIGTALVGDSLGWCHRRQCSSVLVNTQEINTRALALYRHLGFVPEPAGLAVLRLDLGMRVEP</sequence>
<feature type="domain" description="N-acetyltransferase" evidence="3">
    <location>
        <begin position="98"/>
        <end position="240"/>
    </location>
</feature>
<dbReference type="PANTHER" id="PTHR43877">
    <property type="entry name" value="AMINOALKYLPHOSPHONATE N-ACETYLTRANSFERASE-RELATED-RELATED"/>
    <property type="match status" value="1"/>
</dbReference>
<dbReference type="EMBL" id="CAEZUP010000021">
    <property type="protein sequence ID" value="CAB4604851.1"/>
    <property type="molecule type" value="Genomic_DNA"/>
</dbReference>
<keyword evidence="2" id="KW-0012">Acyltransferase</keyword>
<proteinExistence type="predicted"/>
<dbReference type="SUPFAM" id="SSF55729">
    <property type="entry name" value="Acyl-CoA N-acyltransferases (Nat)"/>
    <property type="match status" value="1"/>
</dbReference>
<accession>A0A6J6GU97</accession>
<name>A0A6J6GU97_9ZZZZ</name>
<dbReference type="InterPro" id="IPR000182">
    <property type="entry name" value="GNAT_dom"/>
</dbReference>
<dbReference type="AlphaFoldDB" id="A0A6J6GU97"/>